<keyword evidence="7 11" id="KW-0547">Nucleotide-binding</keyword>
<dbReference type="PANTHER" id="PTHR45647:SF15">
    <property type="entry name" value="U-BOX DOMAIN-CONTAINING PROTEIN 35"/>
    <property type="match status" value="1"/>
</dbReference>
<dbReference type="Gene3D" id="3.40.50.620">
    <property type="entry name" value="HUPs"/>
    <property type="match status" value="1"/>
</dbReference>
<evidence type="ECO:0000256" key="7">
    <source>
        <dbReference type="ARBA" id="ARBA00022741"/>
    </source>
</evidence>
<dbReference type="SMART" id="SM00504">
    <property type="entry name" value="Ubox"/>
    <property type="match status" value="1"/>
</dbReference>
<dbReference type="PROSITE" id="PS51698">
    <property type="entry name" value="U_BOX"/>
    <property type="match status" value="1"/>
</dbReference>
<comment type="function">
    <text evidence="2">Functions as an E3 ubiquitin ligase.</text>
</comment>
<evidence type="ECO:0000256" key="9">
    <source>
        <dbReference type="ARBA" id="ARBA00022786"/>
    </source>
</evidence>
<evidence type="ECO:0000256" key="13">
    <source>
        <dbReference type="SAM" id="MobiDB-lite"/>
    </source>
</evidence>
<feature type="binding site" evidence="11">
    <location>
        <position position="382"/>
    </location>
    <ligand>
        <name>ATP</name>
        <dbReference type="ChEBI" id="CHEBI:30616"/>
    </ligand>
</feature>
<gene>
    <name evidence="16" type="ORF">RD792_013706</name>
</gene>
<reference evidence="16 17" key="1">
    <citation type="journal article" date="2023" name="bioRxiv">
        <title>Genome report: Whole genome sequence and annotation of Penstemon davidsonii.</title>
        <authorList>
            <person name="Ostevik K.L."/>
            <person name="Alabady M."/>
            <person name="Zhang M."/>
            <person name="Rausher M.D."/>
        </authorList>
    </citation>
    <scope>NUCLEOTIDE SEQUENCE [LARGE SCALE GENOMIC DNA]</scope>
    <source>
        <strain evidence="16">DNT005</strain>
        <tissue evidence="16">Whole leaf</tissue>
    </source>
</reference>
<dbReference type="SUPFAM" id="SSF56112">
    <property type="entry name" value="Protein kinase-like (PK-like)"/>
    <property type="match status" value="1"/>
</dbReference>
<dbReference type="PROSITE" id="PS00107">
    <property type="entry name" value="PROTEIN_KINASE_ATP"/>
    <property type="match status" value="1"/>
</dbReference>
<dbReference type="EC" id="2.3.2.27" evidence="4"/>
<evidence type="ECO:0000313" key="16">
    <source>
        <dbReference type="EMBL" id="KAK4480628.1"/>
    </source>
</evidence>
<comment type="pathway">
    <text evidence="3">Protein modification; protein ubiquitination.</text>
</comment>
<dbReference type="InterPro" id="IPR013083">
    <property type="entry name" value="Znf_RING/FYVE/PHD"/>
</dbReference>
<dbReference type="EMBL" id="JAYDYQ010002686">
    <property type="protein sequence ID" value="KAK4480628.1"/>
    <property type="molecule type" value="Genomic_DNA"/>
</dbReference>
<keyword evidence="6" id="KW-0808">Transferase</keyword>
<dbReference type="Pfam" id="PF07714">
    <property type="entry name" value="PK_Tyr_Ser-Thr"/>
    <property type="match status" value="1"/>
</dbReference>
<feature type="domain" description="U-box" evidence="15">
    <location>
        <begin position="627"/>
        <end position="698"/>
    </location>
</feature>
<keyword evidence="5" id="KW-0723">Serine/threonine-protein kinase</keyword>
<comment type="catalytic activity">
    <reaction evidence="1">
        <text>S-ubiquitinyl-[E2 ubiquitin-conjugating enzyme]-L-cysteine + [acceptor protein]-L-lysine = [E2 ubiquitin-conjugating enzyme]-L-cysteine + N(6)-ubiquitinyl-[acceptor protein]-L-lysine.</text>
        <dbReference type="EC" id="2.3.2.27"/>
    </reaction>
</comment>
<keyword evidence="10 11" id="KW-0067">ATP-binding</keyword>
<proteinExistence type="predicted"/>
<dbReference type="Gene3D" id="3.30.200.20">
    <property type="entry name" value="Phosphorylase Kinase, domain 1"/>
    <property type="match status" value="1"/>
</dbReference>
<keyword evidence="12" id="KW-0175">Coiled coil</keyword>
<evidence type="ECO:0000256" key="4">
    <source>
        <dbReference type="ARBA" id="ARBA00012483"/>
    </source>
</evidence>
<dbReference type="SUPFAM" id="SSF57850">
    <property type="entry name" value="RING/U-box"/>
    <property type="match status" value="1"/>
</dbReference>
<evidence type="ECO:0000256" key="8">
    <source>
        <dbReference type="ARBA" id="ARBA00022777"/>
    </source>
</evidence>
<keyword evidence="17" id="KW-1185">Reference proteome</keyword>
<sequence>MENKNNLNGTVPSSVVAIAITGSKKSKYLMKWAFENLIPQGDPRQIRFKLLHVFPEIRVVPTPLGSGIPISQVRDDIAASFRKEVESQTREKLLVYKNACIRKKVQVEVVQIESDDIVNEIAKEIRNRNINKLVIGASSTGGVFSSSYWMPMGQNLTAKISECCPSSCTVYVISKGKLASVRPSDPEAIVSNVDETSDTEKFGIFSPNNSRNSQSEGEEDGISSSSSSEVNGVRVKGSSFKSLISDNHSTSNDFPFGSQVNMNFELEQLRMDLRNVKGMFAKAQNEAIEASEKLNDLHQQRLDETVKLKHMSLKEEKAIELAEKEKAEYKAPKREEAKYAEEFSWEEITFATLSFSNDVRIGMGSYGTVYKCTLRHMNVAVKILHSMEANRNEQFHREIEILSKIRHPNLVTLLGTCPDRGCLIYEYMENGSLDDRLFRKNNTPPIPWFERYKIAHEIASALLFLHNSKPKPIIHRDLKPSNILLDQNYVTKIGDVGLSTMLHSDTYNTTISYTDPEYQRTGVVSTKSDVYAFGMVVLQLLTAKPAIALASLMETAIGDDRLARVLDVEAGDWPIEETMELAVLALKCTELRGRDRPDLVNEIVPALEKLRMVSDKPRDLASSGPTIPPSHFICPIQKDVMNEPCVAADGYTYDRKAIVKWFEQNKRSPVTNLPLQNMSLIPNYTLLSAIKDWKYGKC</sequence>
<keyword evidence="8" id="KW-0418">Kinase</keyword>
<dbReference type="InterPro" id="IPR003613">
    <property type="entry name" value="Ubox_domain"/>
</dbReference>
<organism evidence="16 17">
    <name type="scientific">Penstemon davidsonii</name>
    <dbReference type="NCBI Taxonomy" id="160366"/>
    <lineage>
        <taxon>Eukaryota</taxon>
        <taxon>Viridiplantae</taxon>
        <taxon>Streptophyta</taxon>
        <taxon>Embryophyta</taxon>
        <taxon>Tracheophyta</taxon>
        <taxon>Spermatophyta</taxon>
        <taxon>Magnoliopsida</taxon>
        <taxon>eudicotyledons</taxon>
        <taxon>Gunneridae</taxon>
        <taxon>Pentapetalae</taxon>
        <taxon>asterids</taxon>
        <taxon>lamiids</taxon>
        <taxon>Lamiales</taxon>
        <taxon>Plantaginaceae</taxon>
        <taxon>Cheloneae</taxon>
        <taxon>Penstemon</taxon>
    </lineage>
</organism>
<evidence type="ECO:0000259" key="14">
    <source>
        <dbReference type="PROSITE" id="PS50011"/>
    </source>
</evidence>
<dbReference type="PROSITE" id="PS00108">
    <property type="entry name" value="PROTEIN_KINASE_ST"/>
    <property type="match status" value="1"/>
</dbReference>
<dbReference type="InterPro" id="IPR000719">
    <property type="entry name" value="Prot_kinase_dom"/>
</dbReference>
<dbReference type="Gene3D" id="3.30.40.10">
    <property type="entry name" value="Zinc/RING finger domain, C3HC4 (zinc finger)"/>
    <property type="match status" value="1"/>
</dbReference>
<dbReference type="InterPro" id="IPR011009">
    <property type="entry name" value="Kinase-like_dom_sf"/>
</dbReference>
<evidence type="ECO:0000256" key="11">
    <source>
        <dbReference type="PROSITE-ProRule" id="PRU10141"/>
    </source>
</evidence>
<evidence type="ECO:0000256" key="6">
    <source>
        <dbReference type="ARBA" id="ARBA00022679"/>
    </source>
</evidence>
<feature type="coiled-coil region" evidence="12">
    <location>
        <begin position="266"/>
        <end position="300"/>
    </location>
</feature>
<evidence type="ECO:0000313" key="17">
    <source>
        <dbReference type="Proteomes" id="UP001291926"/>
    </source>
</evidence>
<dbReference type="InterPro" id="IPR051348">
    <property type="entry name" value="U-box_ubiquitin_ligases"/>
</dbReference>
<evidence type="ECO:0000256" key="3">
    <source>
        <dbReference type="ARBA" id="ARBA00004906"/>
    </source>
</evidence>
<protein>
    <recommendedName>
        <fullName evidence="4">RING-type E3 ubiquitin transferase</fullName>
        <ecNumber evidence="4">2.3.2.27</ecNumber>
    </recommendedName>
</protein>
<evidence type="ECO:0000256" key="1">
    <source>
        <dbReference type="ARBA" id="ARBA00000900"/>
    </source>
</evidence>
<dbReference type="CDD" id="cd16655">
    <property type="entry name" value="RING-Ubox_WDSUB1-like"/>
    <property type="match status" value="1"/>
</dbReference>
<dbReference type="InterPro" id="IPR017441">
    <property type="entry name" value="Protein_kinase_ATP_BS"/>
</dbReference>
<feature type="region of interest" description="Disordered" evidence="13">
    <location>
        <begin position="199"/>
        <end position="230"/>
    </location>
</feature>
<comment type="caution">
    <text evidence="16">The sequence shown here is derived from an EMBL/GenBank/DDBJ whole genome shotgun (WGS) entry which is preliminary data.</text>
</comment>
<name>A0ABR0CVR5_9LAMI</name>
<evidence type="ECO:0000259" key="15">
    <source>
        <dbReference type="PROSITE" id="PS51698"/>
    </source>
</evidence>
<dbReference type="SMART" id="SM00220">
    <property type="entry name" value="S_TKc"/>
    <property type="match status" value="1"/>
</dbReference>
<feature type="domain" description="Protein kinase" evidence="14">
    <location>
        <begin position="355"/>
        <end position="607"/>
    </location>
</feature>
<evidence type="ECO:0000256" key="10">
    <source>
        <dbReference type="ARBA" id="ARBA00022840"/>
    </source>
</evidence>
<dbReference type="Proteomes" id="UP001291926">
    <property type="component" value="Unassembled WGS sequence"/>
</dbReference>
<accession>A0ABR0CVR5</accession>
<evidence type="ECO:0000256" key="12">
    <source>
        <dbReference type="SAM" id="Coils"/>
    </source>
</evidence>
<evidence type="ECO:0000256" key="2">
    <source>
        <dbReference type="ARBA" id="ARBA00003861"/>
    </source>
</evidence>
<dbReference type="CDD" id="cd01989">
    <property type="entry name" value="USP_STK_Ubox_N"/>
    <property type="match status" value="1"/>
</dbReference>
<dbReference type="PROSITE" id="PS50011">
    <property type="entry name" value="PROTEIN_KINASE_DOM"/>
    <property type="match status" value="1"/>
</dbReference>
<dbReference type="PANTHER" id="PTHR45647">
    <property type="entry name" value="OS02G0152300 PROTEIN"/>
    <property type="match status" value="1"/>
</dbReference>
<dbReference type="InterPro" id="IPR001245">
    <property type="entry name" value="Ser-Thr/Tyr_kinase_cat_dom"/>
</dbReference>
<dbReference type="SUPFAM" id="SSF52402">
    <property type="entry name" value="Adenine nucleotide alpha hydrolases-like"/>
    <property type="match status" value="1"/>
</dbReference>
<dbReference type="InterPro" id="IPR014729">
    <property type="entry name" value="Rossmann-like_a/b/a_fold"/>
</dbReference>
<evidence type="ECO:0000256" key="5">
    <source>
        <dbReference type="ARBA" id="ARBA00022527"/>
    </source>
</evidence>
<dbReference type="Gene3D" id="1.10.510.10">
    <property type="entry name" value="Transferase(Phosphotransferase) domain 1"/>
    <property type="match status" value="1"/>
</dbReference>
<dbReference type="Pfam" id="PF04564">
    <property type="entry name" value="U-box"/>
    <property type="match status" value="1"/>
</dbReference>
<keyword evidence="9" id="KW-0833">Ubl conjugation pathway</keyword>
<dbReference type="InterPro" id="IPR008271">
    <property type="entry name" value="Ser/Thr_kinase_AS"/>
</dbReference>